<dbReference type="Proteomes" id="UP000663869">
    <property type="component" value="Unassembled WGS sequence"/>
</dbReference>
<accession>A0A818QWN1</accession>
<evidence type="ECO:0000313" key="3">
    <source>
        <dbReference type="Proteomes" id="UP000663869"/>
    </source>
</evidence>
<name>A0A818QWN1_9BILA</name>
<protein>
    <submittedName>
        <fullName evidence="1">Uncharacterized protein</fullName>
    </submittedName>
</protein>
<proteinExistence type="predicted"/>
<dbReference type="AlphaFoldDB" id="A0A818QWN1"/>
<evidence type="ECO:0000313" key="2">
    <source>
        <dbReference type="EMBL" id="CAF4682826.1"/>
    </source>
</evidence>
<reference evidence="1" key="1">
    <citation type="submission" date="2021-02" db="EMBL/GenBank/DDBJ databases">
        <authorList>
            <person name="Nowell W R."/>
        </authorList>
    </citation>
    <scope>NUCLEOTIDE SEQUENCE</scope>
</reference>
<dbReference type="EMBL" id="CAJNYU010003156">
    <property type="protein sequence ID" value="CAF3640604.1"/>
    <property type="molecule type" value="Genomic_DNA"/>
</dbReference>
<organism evidence="1 3">
    <name type="scientific">Rotaria socialis</name>
    <dbReference type="NCBI Taxonomy" id="392032"/>
    <lineage>
        <taxon>Eukaryota</taxon>
        <taxon>Metazoa</taxon>
        <taxon>Spiralia</taxon>
        <taxon>Gnathifera</taxon>
        <taxon>Rotifera</taxon>
        <taxon>Eurotatoria</taxon>
        <taxon>Bdelloidea</taxon>
        <taxon>Philodinida</taxon>
        <taxon>Philodinidae</taxon>
        <taxon>Rotaria</taxon>
    </lineage>
</organism>
<dbReference type="EMBL" id="CAJOBQ010007452">
    <property type="protein sequence ID" value="CAF4682826.1"/>
    <property type="molecule type" value="Genomic_DNA"/>
</dbReference>
<gene>
    <name evidence="1" type="ORF">FME351_LOCUS23941</name>
    <name evidence="2" type="ORF">TSG867_LOCUS32466</name>
</gene>
<comment type="caution">
    <text evidence="1">The sequence shown here is derived from an EMBL/GenBank/DDBJ whole genome shotgun (WGS) entry which is preliminary data.</text>
</comment>
<evidence type="ECO:0000313" key="1">
    <source>
        <dbReference type="EMBL" id="CAF3640604.1"/>
    </source>
</evidence>
<dbReference type="Proteomes" id="UP000663862">
    <property type="component" value="Unassembled WGS sequence"/>
</dbReference>
<sequence length="195" mass="21758">MYKSVSTQVVTQRVEGYSMVQLANVGSRRITAFFNTFTPTGAEYFNVRDILSGSQSFIRYASLFKRFRLDYIQVSAYCDHSHSTLNGYTFDYALNFFPQYYGNTGDTLVSEIRSSDQTLVVQNLRLKYTKRWAPVLDGPNGTGYGQWMPLNGETANAIIGQVSVASLLPPLSSTTTHALGMVTVYVGISFADKNF</sequence>